<feature type="signal peptide" evidence="1">
    <location>
        <begin position="1"/>
        <end position="19"/>
    </location>
</feature>
<accession>A0A8J3ZVA7</accession>
<evidence type="ECO:0000313" key="2">
    <source>
        <dbReference type="EMBL" id="GIJ69783.1"/>
    </source>
</evidence>
<dbReference type="SUPFAM" id="SSF56601">
    <property type="entry name" value="beta-lactamase/transpeptidase-like"/>
    <property type="match status" value="1"/>
</dbReference>
<proteinExistence type="predicted"/>
<name>A0A8J3ZVA7_9ACTN</name>
<dbReference type="PROSITE" id="PS51257">
    <property type="entry name" value="PROKAR_LIPOPROTEIN"/>
    <property type="match status" value="1"/>
</dbReference>
<dbReference type="AlphaFoldDB" id="A0A8J3ZVA7"/>
<organism evidence="2 3">
    <name type="scientific">Virgisporangium ochraceum</name>
    <dbReference type="NCBI Taxonomy" id="65505"/>
    <lineage>
        <taxon>Bacteria</taxon>
        <taxon>Bacillati</taxon>
        <taxon>Actinomycetota</taxon>
        <taxon>Actinomycetes</taxon>
        <taxon>Micromonosporales</taxon>
        <taxon>Micromonosporaceae</taxon>
        <taxon>Virgisporangium</taxon>
    </lineage>
</organism>
<keyword evidence="1" id="KW-0732">Signal</keyword>
<dbReference type="Gene3D" id="3.40.710.10">
    <property type="entry name" value="DD-peptidase/beta-lactamase superfamily"/>
    <property type="match status" value="1"/>
</dbReference>
<evidence type="ECO:0000313" key="3">
    <source>
        <dbReference type="Proteomes" id="UP000635606"/>
    </source>
</evidence>
<keyword evidence="3" id="KW-1185">Reference proteome</keyword>
<feature type="chain" id="PRO_5039247589" evidence="1">
    <location>
        <begin position="20"/>
        <end position="324"/>
    </location>
</feature>
<comment type="caution">
    <text evidence="2">The sequence shown here is derived from an EMBL/GenBank/DDBJ whole genome shotgun (WGS) entry which is preliminary data.</text>
</comment>
<gene>
    <name evidence="2" type="ORF">Voc01_047000</name>
</gene>
<sequence length="324" mass="33083">MRRPALLLLTLCLSLAACDSGGRTSAATPASGSASAAAPGSGAASGTASSAASASASAAVPPPVVPAGVAASVVVFDRRTGEFVYSVAPSTSYRSASLVKLLIVLDVTWSSGAVPAADRGRLDVMLRSSDDAAATFFWRRGGQRALVTRMAQRLGLVDTDPPPAGQPGFWGYTAMSAADVVKIYRYLLDQAPPAVRDYVLGNLRASTRCGTDRYDQSFGIPTALARPWAVKQGWSGFGDTPATPCTAPAALPVQMEAPGALPVHRAAPVDLAGEVLHTTGIVGADDRAVVAVLTSHPDGTAFARATATVTDLVRSLRIPGATPA</sequence>
<reference evidence="2" key="1">
    <citation type="submission" date="2021-01" db="EMBL/GenBank/DDBJ databases">
        <title>Whole genome shotgun sequence of Virgisporangium ochraceum NBRC 16418.</title>
        <authorList>
            <person name="Komaki H."/>
            <person name="Tamura T."/>
        </authorList>
    </citation>
    <scope>NUCLEOTIDE SEQUENCE</scope>
    <source>
        <strain evidence="2">NBRC 16418</strain>
    </source>
</reference>
<evidence type="ECO:0000256" key="1">
    <source>
        <dbReference type="SAM" id="SignalP"/>
    </source>
</evidence>
<dbReference type="InterPro" id="IPR012338">
    <property type="entry name" value="Beta-lactam/transpept-like"/>
</dbReference>
<dbReference type="EMBL" id="BOPH01000068">
    <property type="protein sequence ID" value="GIJ69783.1"/>
    <property type="molecule type" value="Genomic_DNA"/>
</dbReference>
<protein>
    <submittedName>
        <fullName evidence="2">Lipoprotein</fullName>
    </submittedName>
</protein>
<dbReference type="Proteomes" id="UP000635606">
    <property type="component" value="Unassembled WGS sequence"/>
</dbReference>
<keyword evidence="2" id="KW-0449">Lipoprotein</keyword>